<dbReference type="Pfam" id="PF26308">
    <property type="entry name" value="YopA_M"/>
    <property type="match status" value="1"/>
</dbReference>
<dbReference type="KEGG" id="rhom:FRIFI_1633"/>
<evidence type="ECO:0000313" key="3">
    <source>
        <dbReference type="Proteomes" id="UP000245695"/>
    </source>
</evidence>
<reference evidence="2 3" key="1">
    <citation type="submission" date="2014-09" db="EMBL/GenBank/DDBJ databases">
        <authorList>
            <person name="Hornung B.V."/>
        </authorList>
    </citation>
    <scope>NUCLEOTIDE SEQUENCE [LARGE SCALE GENOMIC DNA]</scope>
    <source>
        <strain evidence="2 3">FRIFI</strain>
    </source>
</reference>
<dbReference type="RefSeq" id="WP_092925391.1">
    <property type="nucleotide sequence ID" value="NZ_FJTZ01000012.1"/>
</dbReference>
<evidence type="ECO:0000313" key="2">
    <source>
        <dbReference type="EMBL" id="CEI73166.1"/>
    </source>
</evidence>
<keyword evidence="3" id="KW-1185">Reference proteome</keyword>
<dbReference type="EMBL" id="LN650648">
    <property type="protein sequence ID" value="CEI73166.1"/>
    <property type="molecule type" value="Genomic_DNA"/>
</dbReference>
<dbReference type="AlphaFoldDB" id="A0A2P2BS47"/>
<accession>A0A2P2BS47</accession>
<proteinExistence type="predicted"/>
<organism evidence="2 3">
    <name type="scientific">Romboutsia hominis</name>
    <dbReference type="NCBI Taxonomy" id="1507512"/>
    <lineage>
        <taxon>Bacteria</taxon>
        <taxon>Bacillati</taxon>
        <taxon>Bacillota</taxon>
        <taxon>Clostridia</taxon>
        <taxon>Peptostreptococcales</taxon>
        <taxon>Peptostreptococcaceae</taxon>
        <taxon>Romboutsia</taxon>
    </lineage>
</organism>
<dbReference type="Proteomes" id="UP000245695">
    <property type="component" value="Chromosome 1"/>
</dbReference>
<protein>
    <recommendedName>
        <fullName evidence="1">YopA central domain-containing protein</fullName>
    </recommendedName>
</protein>
<feature type="domain" description="YopA central" evidence="1">
    <location>
        <begin position="108"/>
        <end position="242"/>
    </location>
</feature>
<sequence length="435" mass="51066">MKEINSAISSEYLRYKIDEDIIIYQGRFCIYLDKKYKCSGIVYYKMTPPVSINFKAQILSAYDEDIDLDLDYDNAILEIYGYKPISISINSINDFNIEGYTNDSYIKSKNAYVDYIDFHIINLDKFPGTLIKHVDKLFAGRIQFEINDFVVTIDKRYDYRKELNEKLKSKSGSIITHIGRVQRKDKKQFKTNNIIDFLDRISIALSFMCGRHIGICLAKGYQGNNNVYRLWRENIVTPFKFVPTWTDTISNHHNIEKYMSLMCKKLEDGYCGQVIKNVIDWYIESLGEITIENNIISIQIALEALSYMILVEQEQILNDDEFDLNSAAKNIKMVLDICKIPYGMEELDLFDDWTKTRFDDGVDLVIYFRNKIVHPSRRDNRANLSVEDMWNIIQIGTKYLELIVLSFIGYKGEFSNRLNERWFGEVEVVPWNKFD</sequence>
<dbReference type="InterPro" id="IPR058684">
    <property type="entry name" value="YopA_M"/>
</dbReference>
<evidence type="ECO:0000259" key="1">
    <source>
        <dbReference type="Pfam" id="PF26308"/>
    </source>
</evidence>
<name>A0A2P2BS47_9FIRM</name>
<gene>
    <name evidence="2" type="ORF">FRIFI_1633</name>
</gene>